<dbReference type="EMBL" id="JBHFFA010000001">
    <property type="protein sequence ID" value="KAL2649679.1"/>
    <property type="molecule type" value="Genomic_DNA"/>
</dbReference>
<name>A0ABD1ZE10_9MARC</name>
<evidence type="ECO:0000313" key="2">
    <source>
        <dbReference type="Proteomes" id="UP001605036"/>
    </source>
</evidence>
<sequence>MLLYGGPDERFHLFVYKAVERLRDDCQSSGIITPVKLASRLCQLEAPNMRSLVPVSLVNKSAIRSEILLRLRGKIGLLVSASLD</sequence>
<dbReference type="AlphaFoldDB" id="A0ABD1ZE10"/>
<keyword evidence="2" id="KW-1185">Reference proteome</keyword>
<comment type="caution">
    <text evidence="1">The sequence shown here is derived from an EMBL/GenBank/DDBJ whole genome shotgun (WGS) entry which is preliminary data.</text>
</comment>
<proteinExistence type="predicted"/>
<reference evidence="1 2" key="1">
    <citation type="submission" date="2024-09" db="EMBL/GenBank/DDBJ databases">
        <title>Chromosome-scale assembly of Riccia fluitans.</title>
        <authorList>
            <person name="Paukszto L."/>
            <person name="Sawicki J."/>
            <person name="Karawczyk K."/>
            <person name="Piernik-Szablinska J."/>
            <person name="Szczecinska M."/>
            <person name="Mazdziarz M."/>
        </authorList>
    </citation>
    <scope>NUCLEOTIDE SEQUENCE [LARGE SCALE GENOMIC DNA]</scope>
    <source>
        <strain evidence="1">Rf_01</strain>
        <tissue evidence="1">Aerial parts of the thallus</tissue>
    </source>
</reference>
<protein>
    <submittedName>
        <fullName evidence="1">Uncharacterized protein</fullName>
    </submittedName>
</protein>
<evidence type="ECO:0000313" key="1">
    <source>
        <dbReference type="EMBL" id="KAL2649679.1"/>
    </source>
</evidence>
<accession>A0ABD1ZE10</accession>
<dbReference type="Proteomes" id="UP001605036">
    <property type="component" value="Unassembled WGS sequence"/>
</dbReference>
<gene>
    <name evidence="1" type="ORF">R1flu_017807</name>
</gene>
<organism evidence="1 2">
    <name type="scientific">Riccia fluitans</name>
    <dbReference type="NCBI Taxonomy" id="41844"/>
    <lineage>
        <taxon>Eukaryota</taxon>
        <taxon>Viridiplantae</taxon>
        <taxon>Streptophyta</taxon>
        <taxon>Embryophyta</taxon>
        <taxon>Marchantiophyta</taxon>
        <taxon>Marchantiopsida</taxon>
        <taxon>Marchantiidae</taxon>
        <taxon>Marchantiales</taxon>
        <taxon>Ricciaceae</taxon>
        <taxon>Riccia</taxon>
    </lineage>
</organism>